<sequence>MVKKAVRGATSGTFVEKYRVSLSLQLISLLSKTQLEHIE</sequence>
<reference evidence="1 2" key="1">
    <citation type="journal article" date="2013" name="Front. Microbiol.">
        <title>Comparative genomic analyses of the cyanobacterium, Lyngbya aestuarii BL J, a powerful hydrogen producer.</title>
        <authorList>
            <person name="Kothari A."/>
            <person name="Vaughn M."/>
            <person name="Garcia-Pichel F."/>
        </authorList>
    </citation>
    <scope>NUCLEOTIDE SEQUENCE [LARGE SCALE GENOMIC DNA]</scope>
    <source>
        <strain evidence="1 2">BL J</strain>
    </source>
</reference>
<accession>U7QKE3</accession>
<dbReference type="Proteomes" id="UP000017127">
    <property type="component" value="Unassembled WGS sequence"/>
</dbReference>
<dbReference type="EMBL" id="AUZM01000011">
    <property type="protein sequence ID" value="ERT08409.1"/>
    <property type="molecule type" value="Genomic_DNA"/>
</dbReference>
<protein>
    <submittedName>
        <fullName evidence="1">Uncharacterized protein</fullName>
    </submittedName>
</protein>
<proteinExistence type="predicted"/>
<evidence type="ECO:0000313" key="1">
    <source>
        <dbReference type="EMBL" id="ERT08409.1"/>
    </source>
</evidence>
<organism evidence="1 2">
    <name type="scientific">Lyngbya aestuarii BL J</name>
    <dbReference type="NCBI Taxonomy" id="1348334"/>
    <lineage>
        <taxon>Bacteria</taxon>
        <taxon>Bacillati</taxon>
        <taxon>Cyanobacteriota</taxon>
        <taxon>Cyanophyceae</taxon>
        <taxon>Oscillatoriophycideae</taxon>
        <taxon>Oscillatoriales</taxon>
        <taxon>Microcoleaceae</taxon>
        <taxon>Lyngbya</taxon>
    </lineage>
</organism>
<evidence type="ECO:0000313" key="2">
    <source>
        <dbReference type="Proteomes" id="UP000017127"/>
    </source>
</evidence>
<name>U7QKE3_9CYAN</name>
<gene>
    <name evidence="1" type="ORF">M595_1669</name>
</gene>
<dbReference type="AlphaFoldDB" id="U7QKE3"/>
<keyword evidence="2" id="KW-1185">Reference proteome</keyword>
<comment type="caution">
    <text evidence="1">The sequence shown here is derived from an EMBL/GenBank/DDBJ whole genome shotgun (WGS) entry which is preliminary data.</text>
</comment>